<dbReference type="PANTHER" id="PTHR30136:SF35">
    <property type="entry name" value="HTH-TYPE TRANSCRIPTIONAL REGULATOR RV1719"/>
    <property type="match status" value="1"/>
</dbReference>
<evidence type="ECO:0000256" key="3">
    <source>
        <dbReference type="ARBA" id="ARBA00023163"/>
    </source>
</evidence>
<dbReference type="Pfam" id="PF01614">
    <property type="entry name" value="IclR_C"/>
    <property type="match status" value="1"/>
</dbReference>
<evidence type="ECO:0000259" key="5">
    <source>
        <dbReference type="PROSITE" id="PS51078"/>
    </source>
</evidence>
<dbReference type="GO" id="GO:0003677">
    <property type="term" value="F:DNA binding"/>
    <property type="evidence" value="ECO:0007669"/>
    <property type="project" value="UniProtKB-KW"/>
</dbReference>
<dbReference type="Pfam" id="PF09339">
    <property type="entry name" value="HTH_IclR"/>
    <property type="match status" value="1"/>
</dbReference>
<dbReference type="SUPFAM" id="SSF55781">
    <property type="entry name" value="GAF domain-like"/>
    <property type="match status" value="1"/>
</dbReference>
<dbReference type="SUPFAM" id="SSF46785">
    <property type="entry name" value="Winged helix' DNA-binding domain"/>
    <property type="match status" value="1"/>
</dbReference>
<dbReference type="OrthoDB" id="8858707at2"/>
<keyword evidence="2" id="KW-0238">DNA-binding</keyword>
<dbReference type="AlphaFoldDB" id="A0A2N4U5F7"/>
<dbReference type="GO" id="GO:0003700">
    <property type="term" value="F:DNA-binding transcription factor activity"/>
    <property type="evidence" value="ECO:0007669"/>
    <property type="project" value="TreeGrafter"/>
</dbReference>
<dbReference type="InterPro" id="IPR014757">
    <property type="entry name" value="Tscrpt_reg_IclR_C"/>
</dbReference>
<comment type="caution">
    <text evidence="6">The sequence shown here is derived from an EMBL/GenBank/DDBJ whole genome shotgun (WGS) entry which is preliminary data.</text>
</comment>
<dbReference type="SMART" id="SM00346">
    <property type="entry name" value="HTH_ICLR"/>
    <property type="match status" value="1"/>
</dbReference>
<dbReference type="PANTHER" id="PTHR30136">
    <property type="entry name" value="HELIX-TURN-HELIX TRANSCRIPTIONAL REGULATOR, ICLR FAMILY"/>
    <property type="match status" value="1"/>
</dbReference>
<evidence type="ECO:0000256" key="1">
    <source>
        <dbReference type="ARBA" id="ARBA00023015"/>
    </source>
</evidence>
<dbReference type="Gene3D" id="3.30.450.40">
    <property type="match status" value="1"/>
</dbReference>
<dbReference type="PROSITE" id="PS51077">
    <property type="entry name" value="HTH_ICLR"/>
    <property type="match status" value="1"/>
</dbReference>
<dbReference type="Gene3D" id="1.10.10.10">
    <property type="entry name" value="Winged helix-like DNA-binding domain superfamily/Winged helix DNA-binding domain"/>
    <property type="match status" value="1"/>
</dbReference>
<organism evidence="6 7">
    <name type="scientific">Pollutimonas subterranea</name>
    <dbReference type="NCBI Taxonomy" id="2045210"/>
    <lineage>
        <taxon>Bacteria</taxon>
        <taxon>Pseudomonadati</taxon>
        <taxon>Pseudomonadota</taxon>
        <taxon>Betaproteobacteria</taxon>
        <taxon>Burkholderiales</taxon>
        <taxon>Alcaligenaceae</taxon>
        <taxon>Pollutimonas</taxon>
    </lineage>
</organism>
<keyword evidence="3" id="KW-0804">Transcription</keyword>
<evidence type="ECO:0000313" key="6">
    <source>
        <dbReference type="EMBL" id="PLC50251.1"/>
    </source>
</evidence>
<keyword evidence="7" id="KW-1185">Reference proteome</keyword>
<gene>
    <name evidence="6" type="ORF">CR159_09645</name>
</gene>
<feature type="domain" description="IclR-ED" evidence="5">
    <location>
        <begin position="74"/>
        <end position="254"/>
    </location>
</feature>
<dbReference type="GO" id="GO:0045892">
    <property type="term" value="P:negative regulation of DNA-templated transcription"/>
    <property type="evidence" value="ECO:0007669"/>
    <property type="project" value="TreeGrafter"/>
</dbReference>
<evidence type="ECO:0000259" key="4">
    <source>
        <dbReference type="PROSITE" id="PS51077"/>
    </source>
</evidence>
<evidence type="ECO:0000313" key="7">
    <source>
        <dbReference type="Proteomes" id="UP000234190"/>
    </source>
</evidence>
<name>A0A2N4U5F7_9BURK</name>
<dbReference type="EMBL" id="PDNW01000006">
    <property type="protein sequence ID" value="PLC50251.1"/>
    <property type="molecule type" value="Genomic_DNA"/>
</dbReference>
<dbReference type="Proteomes" id="UP000234190">
    <property type="component" value="Unassembled WGS sequence"/>
</dbReference>
<dbReference type="InterPro" id="IPR036388">
    <property type="entry name" value="WH-like_DNA-bd_sf"/>
</dbReference>
<feature type="domain" description="HTH iclR-type" evidence="4">
    <location>
        <begin position="11"/>
        <end position="74"/>
    </location>
</feature>
<accession>A0A2N4U5F7</accession>
<dbReference type="PROSITE" id="PS51078">
    <property type="entry name" value="ICLR_ED"/>
    <property type="match status" value="1"/>
</dbReference>
<dbReference type="InterPro" id="IPR050707">
    <property type="entry name" value="HTH_MetabolicPath_Reg"/>
</dbReference>
<dbReference type="InterPro" id="IPR005471">
    <property type="entry name" value="Tscrpt_reg_IclR_N"/>
</dbReference>
<evidence type="ECO:0000256" key="2">
    <source>
        <dbReference type="ARBA" id="ARBA00023125"/>
    </source>
</evidence>
<protein>
    <submittedName>
        <fullName evidence="6">IclR family transcriptional regulator</fullName>
    </submittedName>
</protein>
<proteinExistence type="predicted"/>
<sequence>MATEKKPDTNVKTALRVIEIIEVFARETKPLSLSELARHLDAPVSSCLALLRTLASLGYVYEAGRRQGYYPTGRLLAMAQRISKADPILEKVLPSLEELRDTTSETVVFAKLDLMNNRVVYLDVLASPHPISYVAVAGSQKDMHANSLGKALLSTLTADERKKLLSGRKLQAYNARTLVTLDAIEADIEASRERGWFANLGESMTDVGALAWPLKVSGNDYAISIAGPLYRIESSLEDHAKKLRVACRFMEQNI</sequence>
<keyword evidence="1" id="KW-0805">Transcription regulation</keyword>
<reference evidence="6 7" key="1">
    <citation type="submission" date="2017-10" db="EMBL/GenBank/DDBJ databases">
        <title>Two draft genome sequences of Pusillimonas sp. strains isolated from a nitrate- and radionuclide-contaminated groundwater in Russia.</title>
        <authorList>
            <person name="Grouzdev D.S."/>
            <person name="Tourova T.P."/>
            <person name="Goeva M.A."/>
            <person name="Babich T.L."/>
            <person name="Sokolova D.S."/>
            <person name="Abdullin R."/>
            <person name="Poltaraus A.B."/>
            <person name="Toshchakov S.V."/>
            <person name="Nazina T.N."/>
        </authorList>
    </citation>
    <scope>NUCLEOTIDE SEQUENCE [LARGE SCALE GENOMIC DNA]</scope>
    <source>
        <strain evidence="6 7">JR1/69-3-13</strain>
    </source>
</reference>
<dbReference type="InterPro" id="IPR036390">
    <property type="entry name" value="WH_DNA-bd_sf"/>
</dbReference>
<dbReference type="InterPro" id="IPR029016">
    <property type="entry name" value="GAF-like_dom_sf"/>
</dbReference>